<dbReference type="Pfam" id="PF13333">
    <property type="entry name" value="rve_2"/>
    <property type="match status" value="1"/>
</dbReference>
<evidence type="ECO:0000259" key="1">
    <source>
        <dbReference type="Pfam" id="PF13333"/>
    </source>
</evidence>
<protein>
    <submittedName>
        <fullName evidence="2">Integrase core domain-containing protein</fullName>
    </submittedName>
</protein>
<dbReference type="PANTHER" id="PTHR46889">
    <property type="entry name" value="TRANSPOSASE INSF FOR INSERTION SEQUENCE IS3B-RELATED"/>
    <property type="match status" value="1"/>
</dbReference>
<dbReference type="Gene3D" id="3.30.420.10">
    <property type="entry name" value="Ribonuclease H-like superfamily/Ribonuclease H"/>
    <property type="match status" value="1"/>
</dbReference>
<dbReference type="InterPro" id="IPR001584">
    <property type="entry name" value="Integrase_cat-core"/>
</dbReference>
<dbReference type="InterPro" id="IPR050900">
    <property type="entry name" value="Transposase_IS3/IS150/IS904"/>
</dbReference>
<dbReference type="SUPFAM" id="SSF53098">
    <property type="entry name" value="Ribonuclease H-like"/>
    <property type="match status" value="1"/>
</dbReference>
<dbReference type="InterPro" id="IPR036397">
    <property type="entry name" value="RNaseH_sf"/>
</dbReference>
<reference evidence="3" key="1">
    <citation type="submission" date="2017-09" db="EMBL/GenBank/DDBJ databases">
        <authorList>
            <person name="Varghese N."/>
            <person name="Submissions S."/>
        </authorList>
    </citation>
    <scope>NUCLEOTIDE SEQUENCE [LARGE SCALE GENOMIC DNA]</scope>
    <source>
        <strain evidence="3">MSL47</strain>
    </source>
</reference>
<dbReference type="EMBL" id="OBDZ01000046">
    <property type="protein sequence ID" value="SNY46866.1"/>
    <property type="molecule type" value="Genomic_DNA"/>
</dbReference>
<feature type="domain" description="Integrase catalytic" evidence="1">
    <location>
        <begin position="22"/>
        <end position="76"/>
    </location>
</feature>
<name>A0A285IIF9_9FIRM</name>
<dbReference type="GO" id="GO:0003676">
    <property type="term" value="F:nucleic acid binding"/>
    <property type="evidence" value="ECO:0007669"/>
    <property type="project" value="InterPro"/>
</dbReference>
<dbReference type="GO" id="GO:0015074">
    <property type="term" value="P:DNA integration"/>
    <property type="evidence" value="ECO:0007669"/>
    <property type="project" value="InterPro"/>
</dbReference>
<keyword evidence="3" id="KW-1185">Reference proteome</keyword>
<dbReference type="Proteomes" id="UP000219573">
    <property type="component" value="Unassembled WGS sequence"/>
</dbReference>
<accession>A0A285IIF9</accession>
<dbReference type="STRING" id="1413210.U472_08660"/>
<dbReference type="InterPro" id="IPR012337">
    <property type="entry name" value="RNaseH-like_sf"/>
</dbReference>
<organism evidence="2 3">
    <name type="scientific">Orenia metallireducens</name>
    <dbReference type="NCBI Taxonomy" id="1413210"/>
    <lineage>
        <taxon>Bacteria</taxon>
        <taxon>Bacillati</taxon>
        <taxon>Bacillota</taxon>
        <taxon>Clostridia</taxon>
        <taxon>Halanaerobiales</taxon>
        <taxon>Halobacteroidaceae</taxon>
        <taxon>Orenia</taxon>
    </lineage>
</organism>
<evidence type="ECO:0000313" key="3">
    <source>
        <dbReference type="Proteomes" id="UP000219573"/>
    </source>
</evidence>
<dbReference type="AlphaFoldDB" id="A0A285IIF9"/>
<gene>
    <name evidence="2" type="ORF">SAMN06265827_1462</name>
</gene>
<sequence length="84" mass="10203">MREKPLNYVSNLMGEPHNAVAESFFGTLKNELIHHKVYQTRRQARQDIFEYIEVFYNRFRMHSTLNYKSPEDYENERKTTKLCV</sequence>
<dbReference type="PANTHER" id="PTHR46889:SF4">
    <property type="entry name" value="TRANSPOSASE INSO FOR INSERTION SEQUENCE ELEMENT IS911B-RELATED"/>
    <property type="match status" value="1"/>
</dbReference>
<evidence type="ECO:0000313" key="2">
    <source>
        <dbReference type="EMBL" id="SNY46866.1"/>
    </source>
</evidence>
<proteinExistence type="predicted"/>